<reference evidence="2 3" key="1">
    <citation type="submission" date="2019-04" db="EMBL/GenBank/DDBJ databases">
        <title>Sulfurimonas crateris sp. nov. a facultative anaerobic sulfur-oxidizing chemolithautotrophic bacterium isolated from a terrestrial mud vulcano.</title>
        <authorList>
            <person name="Ratnikova N.M."/>
            <person name="Slobodkin A.I."/>
            <person name="Merkel A.Y."/>
            <person name="Novikov A."/>
            <person name="Bonch-Osmolovskaya E.A."/>
            <person name="Slobodkina G.B."/>
        </authorList>
    </citation>
    <scope>NUCLEOTIDE SEQUENCE [LARGE SCALE GENOMIC DNA]</scope>
    <source>
        <strain evidence="2 3">SN118</strain>
    </source>
</reference>
<dbReference type="RefSeq" id="WP_137011670.1">
    <property type="nucleotide sequence ID" value="NZ_SZPX01000001.1"/>
</dbReference>
<dbReference type="GO" id="GO:0015627">
    <property type="term" value="C:type II protein secretion system complex"/>
    <property type="evidence" value="ECO:0007669"/>
    <property type="project" value="TreeGrafter"/>
</dbReference>
<dbReference type="PANTHER" id="PTHR21180">
    <property type="entry name" value="ENDONUCLEASE/EXONUCLEASE/PHOSPHATASE FAMILY DOMAIN-CONTAINING PROTEIN 1"/>
    <property type="match status" value="1"/>
</dbReference>
<dbReference type="AlphaFoldDB" id="A0A4U2ZA12"/>
<evidence type="ECO:0000259" key="1">
    <source>
        <dbReference type="SMART" id="SM00278"/>
    </source>
</evidence>
<dbReference type="GO" id="GO:0003677">
    <property type="term" value="F:DNA binding"/>
    <property type="evidence" value="ECO:0007669"/>
    <property type="project" value="InterPro"/>
</dbReference>
<accession>A0A4U2ZA12</accession>
<organism evidence="2 3">
    <name type="scientific">Sulfurimonas crateris</name>
    <dbReference type="NCBI Taxonomy" id="2574727"/>
    <lineage>
        <taxon>Bacteria</taxon>
        <taxon>Pseudomonadati</taxon>
        <taxon>Campylobacterota</taxon>
        <taxon>Epsilonproteobacteria</taxon>
        <taxon>Campylobacterales</taxon>
        <taxon>Sulfurimonadaceae</taxon>
        <taxon>Sulfurimonas</taxon>
    </lineage>
</organism>
<evidence type="ECO:0000313" key="2">
    <source>
        <dbReference type="EMBL" id="TKI71139.1"/>
    </source>
</evidence>
<comment type="caution">
    <text evidence="2">The sequence shown here is derived from an EMBL/GenBank/DDBJ whole genome shotgun (WGS) entry which is preliminary data.</text>
</comment>
<dbReference type="Gene3D" id="1.10.150.280">
    <property type="entry name" value="AF1531-like domain"/>
    <property type="match status" value="1"/>
</dbReference>
<proteinExistence type="predicted"/>
<dbReference type="Pfam" id="PF12836">
    <property type="entry name" value="HHH_3"/>
    <property type="match status" value="1"/>
</dbReference>
<dbReference type="GO" id="GO:0015628">
    <property type="term" value="P:protein secretion by the type II secretion system"/>
    <property type="evidence" value="ECO:0007669"/>
    <property type="project" value="TreeGrafter"/>
</dbReference>
<dbReference type="InterPro" id="IPR004509">
    <property type="entry name" value="Competence_ComEA_HhH"/>
</dbReference>
<protein>
    <submittedName>
        <fullName evidence="2">Helix-hairpin-helix domain-containing protein</fullName>
    </submittedName>
</protein>
<feature type="domain" description="Helix-hairpin-helix DNA-binding motif class 1" evidence="1">
    <location>
        <begin position="26"/>
        <end position="45"/>
    </location>
</feature>
<keyword evidence="3" id="KW-1185">Reference proteome</keyword>
<dbReference type="PANTHER" id="PTHR21180:SF32">
    <property type="entry name" value="ENDONUCLEASE_EXONUCLEASE_PHOSPHATASE FAMILY DOMAIN-CONTAINING PROTEIN 1"/>
    <property type="match status" value="1"/>
</dbReference>
<dbReference type="SMART" id="SM00278">
    <property type="entry name" value="HhH1"/>
    <property type="match status" value="2"/>
</dbReference>
<dbReference type="GO" id="GO:0006281">
    <property type="term" value="P:DNA repair"/>
    <property type="evidence" value="ECO:0007669"/>
    <property type="project" value="InterPro"/>
</dbReference>
<evidence type="ECO:0000313" key="3">
    <source>
        <dbReference type="Proteomes" id="UP000309561"/>
    </source>
</evidence>
<dbReference type="SUPFAM" id="SSF47781">
    <property type="entry name" value="RuvA domain 2-like"/>
    <property type="match status" value="1"/>
</dbReference>
<feature type="domain" description="Helix-hairpin-helix DNA-binding motif class 1" evidence="1">
    <location>
        <begin position="56"/>
        <end position="75"/>
    </location>
</feature>
<dbReference type="EMBL" id="SZPX01000001">
    <property type="protein sequence ID" value="TKI71139.1"/>
    <property type="molecule type" value="Genomic_DNA"/>
</dbReference>
<dbReference type="InterPro" id="IPR003583">
    <property type="entry name" value="Hlx-hairpin-Hlx_DNA-bd_motif"/>
</dbReference>
<gene>
    <name evidence="2" type="ORF">FCU45_01785</name>
</gene>
<dbReference type="OrthoDB" id="5373215at2"/>
<name>A0A4U2ZA12_9BACT</name>
<sequence length="83" mass="8967">MKLLSLLIIGTVLSFGAVDINKADKAELMGIKGVGEAKANAILEYRKANDCFSNIEELKEVKGFGDKFLENNRDAITASSCSK</sequence>
<dbReference type="Proteomes" id="UP000309561">
    <property type="component" value="Unassembled WGS sequence"/>
</dbReference>
<dbReference type="InterPro" id="IPR051675">
    <property type="entry name" value="Endo/Exo/Phosphatase_dom_1"/>
</dbReference>
<dbReference type="NCBIfam" id="TIGR00426">
    <property type="entry name" value="competence protein ComEA helix-hairpin-helix repeat region"/>
    <property type="match status" value="1"/>
</dbReference>
<dbReference type="InterPro" id="IPR010994">
    <property type="entry name" value="RuvA_2-like"/>
</dbReference>